<reference evidence="2 3" key="1">
    <citation type="journal article" date="2014" name="Nature">
        <title>An environmental bacterial taxon with a large and distinct metabolic repertoire.</title>
        <authorList>
            <person name="Wilson M.C."/>
            <person name="Mori T."/>
            <person name="Ruckert C."/>
            <person name="Uria A.R."/>
            <person name="Helf M.J."/>
            <person name="Takada K."/>
            <person name="Gernert C."/>
            <person name="Steffens U.A."/>
            <person name="Heycke N."/>
            <person name="Schmitt S."/>
            <person name="Rinke C."/>
            <person name="Helfrich E.J."/>
            <person name="Brachmann A.O."/>
            <person name="Gurgui C."/>
            <person name="Wakimoto T."/>
            <person name="Kracht M."/>
            <person name="Crusemann M."/>
            <person name="Hentschel U."/>
            <person name="Abe I."/>
            <person name="Matsunaga S."/>
            <person name="Kalinowski J."/>
            <person name="Takeyama H."/>
            <person name="Piel J."/>
        </authorList>
    </citation>
    <scope>NUCLEOTIDE SEQUENCE [LARGE SCALE GENOMIC DNA]</scope>
    <source>
        <strain evidence="3">TSY2</strain>
    </source>
</reference>
<protein>
    <recommendedName>
        <fullName evidence="1">Amidase domain-containing protein</fullName>
    </recommendedName>
</protein>
<dbReference type="GO" id="GO:0003824">
    <property type="term" value="F:catalytic activity"/>
    <property type="evidence" value="ECO:0007669"/>
    <property type="project" value="InterPro"/>
</dbReference>
<dbReference type="Gene3D" id="3.90.1300.10">
    <property type="entry name" value="Amidase signature (AS) domain"/>
    <property type="match status" value="1"/>
</dbReference>
<dbReference type="InterPro" id="IPR036928">
    <property type="entry name" value="AS_sf"/>
</dbReference>
<dbReference type="PATRIC" id="fig|1429439.4.peg.4442"/>
<feature type="domain" description="Amidase" evidence="1">
    <location>
        <begin position="27"/>
        <end position="438"/>
    </location>
</feature>
<dbReference type="HOGENOM" id="CLU_009600_0_3_7"/>
<dbReference type="PANTHER" id="PTHR11895:SF176">
    <property type="entry name" value="AMIDASE AMID-RELATED"/>
    <property type="match status" value="1"/>
</dbReference>
<keyword evidence="3" id="KW-1185">Reference proteome</keyword>
<dbReference type="PANTHER" id="PTHR11895">
    <property type="entry name" value="TRANSAMIDASE"/>
    <property type="match status" value="1"/>
</dbReference>
<dbReference type="AlphaFoldDB" id="W4M3I3"/>
<dbReference type="SUPFAM" id="SSF75304">
    <property type="entry name" value="Amidase signature (AS) enzymes"/>
    <property type="match status" value="1"/>
</dbReference>
<evidence type="ECO:0000313" key="3">
    <source>
        <dbReference type="Proteomes" id="UP000019140"/>
    </source>
</evidence>
<dbReference type="InterPro" id="IPR000120">
    <property type="entry name" value="Amidase"/>
</dbReference>
<dbReference type="InterPro" id="IPR020556">
    <property type="entry name" value="Amidase_CS"/>
</dbReference>
<dbReference type="EMBL" id="AZHX01001094">
    <property type="protein sequence ID" value="ETX04889.1"/>
    <property type="molecule type" value="Genomic_DNA"/>
</dbReference>
<dbReference type="InterPro" id="IPR023631">
    <property type="entry name" value="Amidase_dom"/>
</dbReference>
<proteinExistence type="predicted"/>
<dbReference type="Pfam" id="PF01425">
    <property type="entry name" value="Amidase"/>
    <property type="match status" value="1"/>
</dbReference>
<dbReference type="PROSITE" id="PS00571">
    <property type="entry name" value="AMIDASES"/>
    <property type="match status" value="1"/>
</dbReference>
<evidence type="ECO:0000313" key="2">
    <source>
        <dbReference type="EMBL" id="ETX04889.1"/>
    </source>
</evidence>
<dbReference type="Proteomes" id="UP000019140">
    <property type="component" value="Unassembled WGS sequence"/>
</dbReference>
<sequence length="533" mass="55880">MSNAELCWLSITDLAARIRAGEISPVEVVEALLERIEAHNDALIAYLHVDRDNALKAARAAELEMASGGYRGPLHGVPVAYKDIYDVQGLPTTAASKIMAGYIASQDSTAAARLRQAGAICMGKLNTLEFASGSMDVFGTARNPWHTDTTPGGSSSGSGAALAAGLVHGATGSDTGGSIRGPASFCGIVGIKPTYGRVSRAGVIPLSWSLDHAGPMARTVADTALLLGAMAGADRRDPSAAPQSVPDYTAGLNGDIRGLRIGVPQTFFFEALDPEAEAAVRQAIAVMESLGAQVRDVELPHAAYGSAASWTIAYTESFAFHRDNFFEHSRNYTPAFLHKITGAACLTAEERLTAQRLRQVITGEFLTALQDVDVIVSPTSAFPAHRIGGASAQSDTRSFTRPVSLTGLPALALPCGFTEAGLPVSMQVVGRAWAEHTLFRLGHAYEQAAGWVQRRAPLSAQGTPPQPSPQPSEPAAVDAAWVLDYARLTGLSFVTEADAAPIAASIGPQKTQLAAARKLIVPGIEPPVRPVMT</sequence>
<gene>
    <name evidence="2" type="ORF">ETSY2_26180</name>
</gene>
<comment type="caution">
    <text evidence="2">The sequence shown here is derived from an EMBL/GenBank/DDBJ whole genome shotgun (WGS) entry which is preliminary data.</text>
</comment>
<organism evidence="2 3">
    <name type="scientific">Candidatus Entotheonella gemina</name>
    <dbReference type="NCBI Taxonomy" id="1429439"/>
    <lineage>
        <taxon>Bacteria</taxon>
        <taxon>Pseudomonadati</taxon>
        <taxon>Nitrospinota/Tectimicrobiota group</taxon>
        <taxon>Candidatus Tectimicrobiota</taxon>
        <taxon>Candidatus Entotheonellia</taxon>
        <taxon>Candidatus Entotheonellales</taxon>
        <taxon>Candidatus Entotheonellaceae</taxon>
        <taxon>Candidatus Entotheonella</taxon>
    </lineage>
</organism>
<evidence type="ECO:0000259" key="1">
    <source>
        <dbReference type="Pfam" id="PF01425"/>
    </source>
</evidence>
<accession>W4M3I3</accession>
<name>W4M3I3_9BACT</name>